<dbReference type="PROSITE" id="PS50928">
    <property type="entry name" value="ABC_TM1"/>
    <property type="match status" value="1"/>
</dbReference>
<feature type="transmembrane region" description="Helical" evidence="7">
    <location>
        <begin position="12"/>
        <end position="33"/>
    </location>
</feature>
<comment type="subcellular location">
    <subcellularLocation>
        <location evidence="1 7">Cell membrane</location>
        <topology evidence="1 7">Multi-pass membrane protein</topology>
    </subcellularLocation>
</comment>
<feature type="transmembrane region" description="Helical" evidence="7">
    <location>
        <begin position="108"/>
        <end position="132"/>
    </location>
</feature>
<dbReference type="PANTHER" id="PTHR43744">
    <property type="entry name" value="ABC TRANSPORTER PERMEASE PROTEIN MG189-RELATED-RELATED"/>
    <property type="match status" value="1"/>
</dbReference>
<evidence type="ECO:0000256" key="6">
    <source>
        <dbReference type="ARBA" id="ARBA00023136"/>
    </source>
</evidence>
<dbReference type="CDD" id="cd06261">
    <property type="entry name" value="TM_PBP2"/>
    <property type="match status" value="1"/>
</dbReference>
<dbReference type="Gene3D" id="1.10.3720.10">
    <property type="entry name" value="MetI-like"/>
    <property type="match status" value="1"/>
</dbReference>
<reference evidence="9 10" key="1">
    <citation type="submission" date="2020-01" db="EMBL/GenBank/DDBJ databases">
        <title>Paenibacillus soybeanensis sp. nov. isolated from the nodules of soybean (Glycine max(L.) Merr).</title>
        <authorList>
            <person name="Wang H."/>
        </authorList>
    </citation>
    <scope>NUCLEOTIDE SEQUENCE [LARGE SCALE GENOMIC DNA]</scope>
    <source>
        <strain evidence="9 10">DSM 23054</strain>
    </source>
</reference>
<comment type="caution">
    <text evidence="9">The sequence shown here is derived from an EMBL/GenBank/DDBJ whole genome shotgun (WGS) entry which is preliminary data.</text>
</comment>
<evidence type="ECO:0000256" key="5">
    <source>
        <dbReference type="ARBA" id="ARBA00022989"/>
    </source>
</evidence>
<feature type="transmembrane region" description="Helical" evidence="7">
    <location>
        <begin position="72"/>
        <end position="96"/>
    </location>
</feature>
<evidence type="ECO:0000313" key="9">
    <source>
        <dbReference type="EMBL" id="NBC71793.1"/>
    </source>
</evidence>
<evidence type="ECO:0000256" key="2">
    <source>
        <dbReference type="ARBA" id="ARBA00022448"/>
    </source>
</evidence>
<dbReference type="GO" id="GO:0055085">
    <property type="term" value="P:transmembrane transport"/>
    <property type="evidence" value="ECO:0007669"/>
    <property type="project" value="InterPro"/>
</dbReference>
<evidence type="ECO:0000256" key="7">
    <source>
        <dbReference type="RuleBase" id="RU363032"/>
    </source>
</evidence>
<keyword evidence="2 7" id="KW-0813">Transport</keyword>
<accession>A0A7X5BYP1</accession>
<comment type="similarity">
    <text evidence="7">Belongs to the binding-protein-dependent transport system permease family.</text>
</comment>
<organism evidence="9 10">
    <name type="scientific">Paenibacillus sacheonensis</name>
    <dbReference type="NCBI Taxonomy" id="742054"/>
    <lineage>
        <taxon>Bacteria</taxon>
        <taxon>Bacillati</taxon>
        <taxon>Bacillota</taxon>
        <taxon>Bacilli</taxon>
        <taxon>Bacillales</taxon>
        <taxon>Paenibacillaceae</taxon>
        <taxon>Paenibacillus</taxon>
    </lineage>
</organism>
<keyword evidence="3" id="KW-1003">Cell membrane</keyword>
<dbReference type="AlphaFoldDB" id="A0A7X5BYP1"/>
<feature type="transmembrane region" description="Helical" evidence="7">
    <location>
        <begin position="144"/>
        <end position="163"/>
    </location>
</feature>
<dbReference type="SUPFAM" id="SSF161098">
    <property type="entry name" value="MetI-like"/>
    <property type="match status" value="1"/>
</dbReference>
<evidence type="ECO:0000259" key="8">
    <source>
        <dbReference type="PROSITE" id="PS50928"/>
    </source>
</evidence>
<name>A0A7X5BYP1_9BACL</name>
<dbReference type="Pfam" id="PF00528">
    <property type="entry name" value="BPD_transp_1"/>
    <property type="match status" value="1"/>
</dbReference>
<evidence type="ECO:0000256" key="1">
    <source>
        <dbReference type="ARBA" id="ARBA00004651"/>
    </source>
</evidence>
<evidence type="ECO:0000256" key="3">
    <source>
        <dbReference type="ARBA" id="ARBA00022475"/>
    </source>
</evidence>
<dbReference type="RefSeq" id="WP_161702121.1">
    <property type="nucleotide sequence ID" value="NZ_JAAAMU010000014.1"/>
</dbReference>
<dbReference type="Proteomes" id="UP000558113">
    <property type="component" value="Unassembled WGS sequence"/>
</dbReference>
<keyword evidence="5 7" id="KW-1133">Transmembrane helix</keyword>
<dbReference type="GO" id="GO:0005886">
    <property type="term" value="C:plasma membrane"/>
    <property type="evidence" value="ECO:0007669"/>
    <property type="project" value="UniProtKB-SubCell"/>
</dbReference>
<evidence type="ECO:0000256" key="4">
    <source>
        <dbReference type="ARBA" id="ARBA00022692"/>
    </source>
</evidence>
<dbReference type="InterPro" id="IPR035906">
    <property type="entry name" value="MetI-like_sf"/>
</dbReference>
<dbReference type="InterPro" id="IPR000515">
    <property type="entry name" value="MetI-like"/>
</dbReference>
<gene>
    <name evidence="9" type="ORF">GT003_22590</name>
</gene>
<protein>
    <submittedName>
        <fullName evidence="9">ABC transporter permease subunit</fullName>
    </submittedName>
</protein>
<keyword evidence="6 7" id="KW-0472">Membrane</keyword>
<dbReference type="OrthoDB" id="9771544at2"/>
<sequence>MKRDRKQRMTHLSVHVILIVFSLFFLIPIYIMLSTSLKTQAETLIFPIQLIPESWKFSNYSNVFTLIPFGRYFFNTTFISVMNIVGVLFSCPLAAYALARLQWKGREFIFYVTLGVMMIPYASTMVPVYMIFTKAHMIGSYWPLILPAFFGSPFFIFLLRQFFKGMPRDLEDAARVDGCSELDIYAKIFLPLTKPALLTIIIFQLINSWNDFMGPLIYLQESSKYTLQIGLQQFKLAHGTDWPSMMAAAFLISMPIVVLFFFMQKRFMEGITFTGIKG</sequence>
<keyword evidence="10" id="KW-1185">Reference proteome</keyword>
<keyword evidence="4 7" id="KW-0812">Transmembrane</keyword>
<feature type="transmembrane region" description="Helical" evidence="7">
    <location>
        <begin position="242"/>
        <end position="262"/>
    </location>
</feature>
<dbReference type="PANTHER" id="PTHR43744:SF12">
    <property type="entry name" value="ABC TRANSPORTER PERMEASE PROTEIN MG189-RELATED"/>
    <property type="match status" value="1"/>
</dbReference>
<evidence type="ECO:0000313" key="10">
    <source>
        <dbReference type="Proteomes" id="UP000558113"/>
    </source>
</evidence>
<feature type="transmembrane region" description="Helical" evidence="7">
    <location>
        <begin position="184"/>
        <end position="206"/>
    </location>
</feature>
<feature type="domain" description="ABC transmembrane type-1" evidence="8">
    <location>
        <begin position="73"/>
        <end position="263"/>
    </location>
</feature>
<dbReference type="EMBL" id="JAAAMU010000014">
    <property type="protein sequence ID" value="NBC71793.1"/>
    <property type="molecule type" value="Genomic_DNA"/>
</dbReference>
<proteinExistence type="inferred from homology"/>